<organism evidence="3 4">
    <name type="scientific">Camellia sinensis</name>
    <name type="common">Tea plant</name>
    <name type="synonym">Thea sinensis</name>
    <dbReference type="NCBI Taxonomy" id="4442"/>
    <lineage>
        <taxon>Eukaryota</taxon>
        <taxon>Viridiplantae</taxon>
        <taxon>Streptophyta</taxon>
        <taxon>Embryophyta</taxon>
        <taxon>Tracheophyta</taxon>
        <taxon>Spermatophyta</taxon>
        <taxon>Magnoliopsida</taxon>
        <taxon>eudicotyledons</taxon>
        <taxon>Gunneridae</taxon>
        <taxon>Pentapetalae</taxon>
        <taxon>asterids</taxon>
        <taxon>Ericales</taxon>
        <taxon>Theaceae</taxon>
        <taxon>Camellia</taxon>
    </lineage>
</organism>
<sequence>MAELKSCVKAKTRQSLTTEIQNSMNPETIYFEICESDTFLKPAIDSTTSEITREPICCTPAEDLIKEIAVLEMQVVYMEKYLLSLYQKTFDERPSFLSTLDEKSASTSTTHKWLSLKVPGHNVTTKNENSVINSNCFLPSQDLIYNPPKESGDISGTEALLDSSICRCHSSLSQRSACSFIASPMGSFAETVYCGQSEQHCGCHNREMSEKTERHPNQTKDNEANQSQQWHEP</sequence>
<accession>A0A7J7HFG2</accession>
<dbReference type="EMBL" id="JACBKZ010000004">
    <property type="protein sequence ID" value="KAF5951662.1"/>
    <property type="molecule type" value="Genomic_DNA"/>
</dbReference>
<feature type="compositionally biased region" description="Basic and acidic residues" evidence="1">
    <location>
        <begin position="207"/>
        <end position="223"/>
    </location>
</feature>
<evidence type="ECO:0000256" key="1">
    <source>
        <dbReference type="SAM" id="MobiDB-lite"/>
    </source>
</evidence>
<protein>
    <recommendedName>
        <fullName evidence="2">Ternary complex factor MIP1 leucine-zipper domain-containing protein</fullName>
    </recommendedName>
</protein>
<name>A0A7J7HFG2_CAMSI</name>
<reference evidence="4" key="1">
    <citation type="journal article" date="2020" name="Nat. Commun.">
        <title>Genome assembly of wild tea tree DASZ reveals pedigree and selection history of tea varieties.</title>
        <authorList>
            <person name="Zhang W."/>
            <person name="Zhang Y."/>
            <person name="Qiu H."/>
            <person name="Guo Y."/>
            <person name="Wan H."/>
            <person name="Zhang X."/>
            <person name="Scossa F."/>
            <person name="Alseekh S."/>
            <person name="Zhang Q."/>
            <person name="Wang P."/>
            <person name="Xu L."/>
            <person name="Schmidt M.H."/>
            <person name="Jia X."/>
            <person name="Li D."/>
            <person name="Zhu A."/>
            <person name="Guo F."/>
            <person name="Chen W."/>
            <person name="Ni D."/>
            <person name="Usadel B."/>
            <person name="Fernie A.R."/>
            <person name="Wen W."/>
        </authorList>
    </citation>
    <scope>NUCLEOTIDE SEQUENCE [LARGE SCALE GENOMIC DNA]</scope>
    <source>
        <strain evidence="4">cv. G240</strain>
    </source>
</reference>
<dbReference type="PANTHER" id="PTHR23054">
    <property type="entry name" value="TERNARY COMPLEX FACTOR MIP1, LEUCINE-ZIPPER-RELATED"/>
    <property type="match status" value="1"/>
</dbReference>
<comment type="caution">
    <text evidence="3">The sequence shown here is derived from an EMBL/GenBank/DDBJ whole genome shotgun (WGS) entry which is preliminary data.</text>
</comment>
<gene>
    <name evidence="3" type="ORF">HYC85_009606</name>
</gene>
<feature type="domain" description="Ternary complex factor MIP1 leucine-zipper" evidence="2">
    <location>
        <begin position="40"/>
        <end position="92"/>
    </location>
</feature>
<dbReference type="AlphaFoldDB" id="A0A7J7HFG2"/>
<feature type="compositionally biased region" description="Polar residues" evidence="1">
    <location>
        <begin position="224"/>
        <end position="233"/>
    </location>
</feature>
<dbReference type="Pfam" id="PF14389">
    <property type="entry name" value="Lzipper-MIP1"/>
    <property type="match status" value="1"/>
</dbReference>
<proteinExistence type="predicted"/>
<keyword evidence="4" id="KW-1185">Reference proteome</keyword>
<dbReference type="PANTHER" id="PTHR23054:SF20">
    <property type="entry name" value="DUF547 DOMAIN-CONTAINING PROTEIN"/>
    <property type="match status" value="1"/>
</dbReference>
<dbReference type="Proteomes" id="UP000593564">
    <property type="component" value="Unassembled WGS sequence"/>
</dbReference>
<dbReference type="InterPro" id="IPR025757">
    <property type="entry name" value="MIP1_Leuzipper"/>
</dbReference>
<feature type="region of interest" description="Disordered" evidence="1">
    <location>
        <begin position="207"/>
        <end position="233"/>
    </location>
</feature>
<reference evidence="3 4" key="2">
    <citation type="submission" date="2020-07" db="EMBL/GenBank/DDBJ databases">
        <title>Genome assembly of wild tea tree DASZ reveals pedigree and selection history of tea varieties.</title>
        <authorList>
            <person name="Zhang W."/>
        </authorList>
    </citation>
    <scope>NUCLEOTIDE SEQUENCE [LARGE SCALE GENOMIC DNA]</scope>
    <source>
        <strain evidence="4">cv. G240</strain>
        <tissue evidence="3">Leaf</tissue>
    </source>
</reference>
<evidence type="ECO:0000313" key="3">
    <source>
        <dbReference type="EMBL" id="KAF5951662.1"/>
    </source>
</evidence>
<evidence type="ECO:0000313" key="4">
    <source>
        <dbReference type="Proteomes" id="UP000593564"/>
    </source>
</evidence>
<evidence type="ECO:0000259" key="2">
    <source>
        <dbReference type="Pfam" id="PF14389"/>
    </source>
</evidence>